<feature type="region of interest" description="Disordered" evidence="1">
    <location>
        <begin position="328"/>
        <end position="392"/>
    </location>
</feature>
<feature type="compositionally biased region" description="Basic and acidic residues" evidence="1">
    <location>
        <begin position="154"/>
        <end position="165"/>
    </location>
</feature>
<feature type="compositionally biased region" description="Acidic residues" evidence="1">
    <location>
        <begin position="796"/>
        <end position="809"/>
    </location>
</feature>
<feature type="region of interest" description="Disordered" evidence="1">
    <location>
        <begin position="584"/>
        <end position="743"/>
    </location>
</feature>
<reference evidence="2 3" key="1">
    <citation type="submission" date="2017-05" db="EMBL/GenBank/DDBJ databases">
        <title>Draft genome sequence of Elsinoe australis.</title>
        <authorList>
            <person name="Cheng Q."/>
        </authorList>
    </citation>
    <scope>NUCLEOTIDE SEQUENCE [LARGE SCALE GENOMIC DNA]</scope>
    <source>
        <strain evidence="2 3">NL1</strain>
    </source>
</reference>
<dbReference type="Proteomes" id="UP000243723">
    <property type="component" value="Unassembled WGS sequence"/>
</dbReference>
<proteinExistence type="predicted"/>
<dbReference type="OrthoDB" id="5419922at2759"/>
<feature type="region of interest" description="Disordered" evidence="1">
    <location>
        <begin position="863"/>
        <end position="915"/>
    </location>
</feature>
<evidence type="ECO:0000313" key="2">
    <source>
        <dbReference type="EMBL" id="PSK59397.1"/>
    </source>
</evidence>
<feature type="compositionally biased region" description="Polar residues" evidence="1">
    <location>
        <begin position="731"/>
        <end position="743"/>
    </location>
</feature>
<sequence length="944" mass="101944">MAKHRWLWPSTESKFFRHQFYQNLRQTDYDAPPAEVLVPGSDDELDEDQRRVKRRRIVRLGRAFLSGRELLIPSASLKGPFGEPVDENYPPSEADDANDDAGDEMIEEPLAVEQFSHHRSPGESFQSAATNLGEDPGITGKTPLLTPPHVPSLKPEKIQEQDSRTNVRTPSQTPPSSPPSPPSAVADLLAATSGDHGQAEDQAAEPIALSLSPIAGIQCAKRLSMAVIDEHEDEMKGIEEAKRLSQAAMASQECSRTSIGQNEQINDHPEHMGPVVRKSYSSSPFLFRYKNARNNTERDIVADPLKVAESHQDIDRTTPVAADVYDVPMEDENDPVTKHTNRRLSRSSGRRSLQKRDIRRHMRDFGATFEYDEADPPTPEKNSDRAASQVVSQDATNGVVTATISPTVQISTQVALQEAHRDLLRSSPLKGMLSPIVTSRQPNSADMSQSPAPAITPFAKFHERLAGRKESVEEAQISTQAIFDAFSPFQISPTKGSAPQLSPSQPKKKVRSQAMRTSFTPINKPSAATEDPANPEPVTELDPQSSDRATKPNTTEPAVDSSAQDKTSAAPVADGVWSFAALDNSPSVARPAKGVRGSSLVSQPRPSPGLKDMGFKVTKASSQSQSKSSTQTSSQSQTRPQPPSPKTNPARHHQSPKPAQCQPHTSSHHHSLSQTNTAPPLPSQRKTSKSQRKPSKSQRSKSLPSTTSQLLPSMPPTGAPASRSKTEVNRSHTPSRPQSFSLSQIITDVVSSQPGAAAYDFDLRTALSQASVSSLNKGGRCSLPASSSGRGRVEDWEGGSEGDEREEDGGVGVQSGGSRVRNSMALDGRGQTYASEVGSFTVPSFPASRVRMSFDGEAQAWGESLGKTGLSNGGGESREAGREKGGLMSSLKGKTQKSSAFQDAQREETLDGDVSFDIDASVEELGRSVLGGWDVEEDLRGVRR</sequence>
<feature type="compositionally biased region" description="Polar residues" evidence="1">
    <location>
        <begin position="514"/>
        <end position="523"/>
    </location>
</feature>
<evidence type="ECO:0000313" key="3">
    <source>
        <dbReference type="Proteomes" id="UP000243723"/>
    </source>
</evidence>
<keyword evidence="3" id="KW-1185">Reference proteome</keyword>
<name>A0A2P8AG16_9PEZI</name>
<accession>A0A2P8AG16</accession>
<feature type="compositionally biased region" description="Basic residues" evidence="1">
    <location>
        <begin position="686"/>
        <end position="699"/>
    </location>
</feature>
<feature type="compositionally biased region" description="Polar residues" evidence="1">
    <location>
        <begin position="542"/>
        <end position="567"/>
    </location>
</feature>
<comment type="caution">
    <text evidence="2">The sequence shown here is derived from an EMBL/GenBank/DDBJ whole genome shotgun (WGS) entry which is preliminary data.</text>
</comment>
<feature type="region of interest" description="Disordered" evidence="1">
    <location>
        <begin position="115"/>
        <end position="187"/>
    </location>
</feature>
<feature type="compositionally biased region" description="Polar residues" evidence="1">
    <location>
        <begin position="489"/>
        <end position="505"/>
    </location>
</feature>
<feature type="compositionally biased region" description="Basic and acidic residues" evidence="1">
    <location>
        <begin position="876"/>
        <end position="885"/>
    </location>
</feature>
<dbReference type="EMBL" id="NHZQ01000010">
    <property type="protein sequence ID" value="PSK59397.1"/>
    <property type="molecule type" value="Genomic_DNA"/>
</dbReference>
<feature type="compositionally biased region" description="Basic residues" evidence="1">
    <location>
        <begin position="339"/>
        <end position="362"/>
    </location>
</feature>
<feature type="compositionally biased region" description="Low complexity" evidence="1">
    <location>
        <begin position="621"/>
        <end position="639"/>
    </location>
</feature>
<dbReference type="STRING" id="40998.A0A2P8AG16"/>
<feature type="compositionally biased region" description="Low complexity" evidence="1">
    <location>
        <begin position="700"/>
        <end position="712"/>
    </location>
</feature>
<feature type="region of interest" description="Disordered" evidence="1">
    <location>
        <begin position="489"/>
        <end position="570"/>
    </location>
</feature>
<feature type="compositionally biased region" description="Pro residues" evidence="1">
    <location>
        <begin position="172"/>
        <end position="182"/>
    </location>
</feature>
<organism evidence="2 3">
    <name type="scientific">Elsinoe australis</name>
    <dbReference type="NCBI Taxonomy" id="40998"/>
    <lineage>
        <taxon>Eukaryota</taxon>
        <taxon>Fungi</taxon>
        <taxon>Dikarya</taxon>
        <taxon>Ascomycota</taxon>
        <taxon>Pezizomycotina</taxon>
        <taxon>Dothideomycetes</taxon>
        <taxon>Dothideomycetidae</taxon>
        <taxon>Myriangiales</taxon>
        <taxon>Elsinoaceae</taxon>
        <taxon>Elsinoe</taxon>
    </lineage>
</organism>
<feature type="region of interest" description="Disordered" evidence="1">
    <location>
        <begin position="770"/>
        <end position="823"/>
    </location>
</feature>
<evidence type="ECO:0000256" key="1">
    <source>
        <dbReference type="SAM" id="MobiDB-lite"/>
    </source>
</evidence>
<gene>
    <name evidence="2" type="ORF">B9Z65_3721</name>
</gene>
<feature type="compositionally biased region" description="Polar residues" evidence="1">
    <location>
        <begin position="892"/>
        <end position="902"/>
    </location>
</feature>
<dbReference type="AlphaFoldDB" id="A0A2P8AG16"/>
<protein>
    <submittedName>
        <fullName evidence="2">Uncharacterized protein</fullName>
    </submittedName>
</protein>
<feature type="region of interest" description="Disordered" evidence="1">
    <location>
        <begin position="75"/>
        <end position="101"/>
    </location>
</feature>